<keyword evidence="5" id="KW-0347">Helicase</keyword>
<feature type="domain" description="Helicase C-terminal" evidence="4">
    <location>
        <begin position="204"/>
        <end position="360"/>
    </location>
</feature>
<evidence type="ECO:0000256" key="1">
    <source>
        <dbReference type="ARBA" id="ARBA00023236"/>
    </source>
</evidence>
<feature type="domain" description="Helicase ATP-binding" evidence="3">
    <location>
        <begin position="17"/>
        <end position="135"/>
    </location>
</feature>
<dbReference type="InterPro" id="IPR006935">
    <property type="entry name" value="Helicase/UvrB_N"/>
</dbReference>
<dbReference type="GO" id="GO:0009432">
    <property type="term" value="P:SOS response"/>
    <property type="evidence" value="ECO:0007669"/>
    <property type="project" value="UniProtKB-KW"/>
</dbReference>
<sequence>MFKLYQYQKELIKKAQNEFMKGNKNIMLLSPPGSGKTVIMSEMVKNASNKQNGFVLVMVHRKELVDQIINSFKFHEVNMENVLVGTVVKIKNRLPSIKKPTLIITDETHHSLASTYKVIYDYFKDVPKVGYTGTAWRMSGEGFTDTYDVMIEGKTVEWLISNNRLAPYQYFSLPSIDTSKLRIKNGEYSNQSIDDALGKAIFGNVVEEYITHANGQKAILYAHSVEASKNFAKEFKEKGIKAVHVDAKTPKNERDKLMQDFRSGNIKILCNVDLISEGFDVPDCTVTILCRPTKSLVLFLQQSMRSMRYQKDKKAIIIDNVMNWSTHGLPDTPHDWKEYFKGGWKKKAQKNTVQAKQCPECSAMWPLNQKTCELCGYDFAIEEKHEKMRIEAELEEIRKEQVKLKRLSEKKFGLDLSENWEIARARAKINKGNPLMKLLYYYAKSDRVSASIEEISNVTGKNSYQIKLATEWLESKGI</sequence>
<dbReference type="Pfam" id="PF00271">
    <property type="entry name" value="Helicase_C"/>
    <property type="match status" value="1"/>
</dbReference>
<dbReference type="InterPro" id="IPR014001">
    <property type="entry name" value="Helicase_ATP-bd"/>
</dbReference>
<dbReference type="GO" id="GO:0005524">
    <property type="term" value="F:ATP binding"/>
    <property type="evidence" value="ECO:0007669"/>
    <property type="project" value="InterPro"/>
</dbReference>
<name>A0A7X2D1F6_9LACT</name>
<dbReference type="PANTHER" id="PTHR47396:SF1">
    <property type="entry name" value="ATP-DEPENDENT HELICASE IRC3-RELATED"/>
    <property type="match status" value="1"/>
</dbReference>
<proteinExistence type="predicted"/>
<evidence type="ECO:0000259" key="4">
    <source>
        <dbReference type="PROSITE" id="PS51194"/>
    </source>
</evidence>
<dbReference type="Gene3D" id="3.40.50.300">
    <property type="entry name" value="P-loop containing nucleotide triphosphate hydrolases"/>
    <property type="match status" value="2"/>
</dbReference>
<dbReference type="InterPro" id="IPR050742">
    <property type="entry name" value="Helicase_Restrict-Modif_Enz"/>
</dbReference>
<comment type="caution">
    <text evidence="5">The sequence shown here is derived from an EMBL/GenBank/DDBJ whole genome shotgun (WGS) entry which is preliminary data.</text>
</comment>
<dbReference type="SMART" id="SM00490">
    <property type="entry name" value="HELICc"/>
    <property type="match status" value="1"/>
</dbReference>
<dbReference type="OrthoDB" id="9802848at2"/>
<evidence type="ECO:0000313" key="5">
    <source>
        <dbReference type="EMBL" id="MQW40523.1"/>
    </source>
</evidence>
<dbReference type="Proteomes" id="UP000439550">
    <property type="component" value="Unassembled WGS sequence"/>
</dbReference>
<keyword evidence="2" id="KW-0175">Coiled coil</keyword>
<dbReference type="SUPFAM" id="SSF52540">
    <property type="entry name" value="P-loop containing nucleoside triphosphate hydrolases"/>
    <property type="match status" value="1"/>
</dbReference>
<protein>
    <submittedName>
        <fullName evidence="5">Helicase</fullName>
    </submittedName>
</protein>
<keyword evidence="6" id="KW-1185">Reference proteome</keyword>
<evidence type="ECO:0000259" key="3">
    <source>
        <dbReference type="PROSITE" id="PS51192"/>
    </source>
</evidence>
<keyword evidence="5" id="KW-0067">ATP-binding</keyword>
<dbReference type="SMART" id="SM00487">
    <property type="entry name" value="DEXDc"/>
    <property type="match status" value="1"/>
</dbReference>
<evidence type="ECO:0000256" key="2">
    <source>
        <dbReference type="SAM" id="Coils"/>
    </source>
</evidence>
<keyword evidence="1" id="KW-0742">SOS response</keyword>
<dbReference type="GO" id="GO:0003677">
    <property type="term" value="F:DNA binding"/>
    <property type="evidence" value="ECO:0007669"/>
    <property type="project" value="InterPro"/>
</dbReference>
<gene>
    <name evidence="5" type="ORF">GHI93_11390</name>
</gene>
<keyword evidence="1" id="KW-0227">DNA damage</keyword>
<dbReference type="PROSITE" id="PS51192">
    <property type="entry name" value="HELICASE_ATP_BIND_1"/>
    <property type="match status" value="1"/>
</dbReference>
<evidence type="ECO:0000313" key="6">
    <source>
        <dbReference type="Proteomes" id="UP000439550"/>
    </source>
</evidence>
<dbReference type="InterPro" id="IPR001650">
    <property type="entry name" value="Helicase_C-like"/>
</dbReference>
<dbReference type="InterPro" id="IPR027417">
    <property type="entry name" value="P-loop_NTPase"/>
</dbReference>
<dbReference type="PROSITE" id="PS51194">
    <property type="entry name" value="HELICASE_CTER"/>
    <property type="match status" value="1"/>
</dbReference>
<dbReference type="PANTHER" id="PTHR47396">
    <property type="entry name" value="TYPE I RESTRICTION ENZYME ECOKI R PROTEIN"/>
    <property type="match status" value="1"/>
</dbReference>
<feature type="coiled-coil region" evidence="2">
    <location>
        <begin position="380"/>
        <end position="410"/>
    </location>
</feature>
<dbReference type="GO" id="GO:0005829">
    <property type="term" value="C:cytosol"/>
    <property type="evidence" value="ECO:0007669"/>
    <property type="project" value="TreeGrafter"/>
</dbReference>
<dbReference type="GO" id="GO:0016787">
    <property type="term" value="F:hydrolase activity"/>
    <property type="evidence" value="ECO:0007669"/>
    <property type="project" value="InterPro"/>
</dbReference>
<dbReference type="Pfam" id="PF04851">
    <property type="entry name" value="ResIII"/>
    <property type="match status" value="1"/>
</dbReference>
<dbReference type="EMBL" id="WITJ01000022">
    <property type="protein sequence ID" value="MQW40523.1"/>
    <property type="molecule type" value="Genomic_DNA"/>
</dbReference>
<keyword evidence="5" id="KW-0378">Hydrolase</keyword>
<accession>A0A7X2D1F6</accession>
<reference evidence="5 6" key="1">
    <citation type="submission" date="2019-10" db="EMBL/GenBank/DDBJ databases">
        <authorList>
            <person name="Dong K."/>
        </authorList>
    </citation>
    <scope>NUCLEOTIDE SEQUENCE [LARGE SCALE GENOMIC DNA]</scope>
    <source>
        <strain evidence="5 6">DSM 28960</strain>
    </source>
</reference>
<organism evidence="5 6">
    <name type="scientific">Lactococcus hircilactis</name>
    <dbReference type="NCBI Taxonomy" id="1494462"/>
    <lineage>
        <taxon>Bacteria</taxon>
        <taxon>Bacillati</taxon>
        <taxon>Bacillota</taxon>
        <taxon>Bacilli</taxon>
        <taxon>Lactobacillales</taxon>
        <taxon>Streptococcaceae</taxon>
        <taxon>Lactococcus</taxon>
    </lineage>
</organism>
<dbReference type="AlphaFoldDB" id="A0A7X2D1F6"/>
<dbReference type="GO" id="GO:0004386">
    <property type="term" value="F:helicase activity"/>
    <property type="evidence" value="ECO:0007669"/>
    <property type="project" value="UniProtKB-KW"/>
</dbReference>
<keyword evidence="5" id="KW-0547">Nucleotide-binding</keyword>